<dbReference type="EMBL" id="VSSQ01003140">
    <property type="protein sequence ID" value="MPM19246.1"/>
    <property type="molecule type" value="Genomic_DNA"/>
</dbReference>
<feature type="transmembrane region" description="Helical" evidence="1">
    <location>
        <begin position="46"/>
        <end position="68"/>
    </location>
</feature>
<dbReference type="AlphaFoldDB" id="A0A644XSQ3"/>
<keyword evidence="1" id="KW-0812">Transmembrane</keyword>
<proteinExistence type="predicted"/>
<comment type="caution">
    <text evidence="2">The sequence shown here is derived from an EMBL/GenBank/DDBJ whole genome shotgun (WGS) entry which is preliminary data.</text>
</comment>
<gene>
    <name evidence="2" type="ORF">SDC9_65666</name>
</gene>
<protein>
    <submittedName>
        <fullName evidence="2">Uncharacterized protein</fullName>
    </submittedName>
</protein>
<keyword evidence="1" id="KW-1133">Transmembrane helix</keyword>
<reference evidence="2" key="1">
    <citation type="submission" date="2019-08" db="EMBL/GenBank/DDBJ databases">
        <authorList>
            <person name="Kucharzyk K."/>
            <person name="Murdoch R.W."/>
            <person name="Higgins S."/>
            <person name="Loffler F."/>
        </authorList>
    </citation>
    <scope>NUCLEOTIDE SEQUENCE</scope>
</reference>
<evidence type="ECO:0000313" key="2">
    <source>
        <dbReference type="EMBL" id="MPM19246.1"/>
    </source>
</evidence>
<organism evidence="2">
    <name type="scientific">bioreactor metagenome</name>
    <dbReference type="NCBI Taxonomy" id="1076179"/>
    <lineage>
        <taxon>unclassified sequences</taxon>
        <taxon>metagenomes</taxon>
        <taxon>ecological metagenomes</taxon>
    </lineage>
</organism>
<accession>A0A644XSQ3</accession>
<evidence type="ECO:0000256" key="1">
    <source>
        <dbReference type="SAM" id="Phobius"/>
    </source>
</evidence>
<name>A0A644XSQ3_9ZZZZ</name>
<keyword evidence="1" id="KW-0472">Membrane</keyword>
<sequence length="78" mass="9072">MRLISFFLQKLAQAFSGWSFRCNHGVLTNAIGILFEYIFHKIRLDISFYGIVIIANYLTDIAAFHVLLKLIIRSFFVD</sequence>